<gene>
    <name evidence="2" type="ORF">HCK00_09430</name>
</gene>
<evidence type="ECO:0000313" key="3">
    <source>
        <dbReference type="Proteomes" id="UP000695264"/>
    </source>
</evidence>
<evidence type="ECO:0000259" key="1">
    <source>
        <dbReference type="PROSITE" id="PS51819"/>
    </source>
</evidence>
<sequence>MVFVNLPVKDVGRSRAFFEALGFTFDERFSDGKALCVVLDEGRSYAMLLDEPFFQGFTKKEIPDTGRTSEVITALGACDRAEVDRLVDAALAAGGSPTGDPMEETGMYARSFHDLDGHIWEIVHMDMSAAG</sequence>
<proteinExistence type="predicted"/>
<keyword evidence="3" id="KW-1185">Reference proteome</keyword>
<dbReference type="InterPro" id="IPR029068">
    <property type="entry name" value="Glyas_Bleomycin-R_OHBP_Dase"/>
</dbReference>
<dbReference type="SUPFAM" id="SSF54593">
    <property type="entry name" value="Glyoxalase/Bleomycin resistance protein/Dihydroxybiphenyl dioxygenase"/>
    <property type="match status" value="1"/>
</dbReference>
<dbReference type="InterPro" id="IPR037523">
    <property type="entry name" value="VOC_core"/>
</dbReference>
<reference evidence="2 3" key="1">
    <citation type="submission" date="2020-03" db="EMBL/GenBank/DDBJ databases">
        <title>WGS of actinomycetes isolated from Thailand.</title>
        <authorList>
            <person name="Thawai C."/>
        </authorList>
    </citation>
    <scope>NUCLEOTIDE SEQUENCE [LARGE SCALE GENOMIC DNA]</scope>
    <source>
        <strain evidence="2 3">PLAI 1-29</strain>
    </source>
</reference>
<dbReference type="Gene3D" id="3.10.180.10">
    <property type="entry name" value="2,3-Dihydroxybiphenyl 1,2-Dioxygenase, domain 1"/>
    <property type="match status" value="1"/>
</dbReference>
<comment type="caution">
    <text evidence="2">The sequence shown here is derived from an EMBL/GenBank/DDBJ whole genome shotgun (WGS) entry which is preliminary data.</text>
</comment>
<feature type="domain" description="VOC" evidence="1">
    <location>
        <begin position="1"/>
        <end position="125"/>
    </location>
</feature>
<name>A0ABX1BSS0_9ACTN</name>
<dbReference type="Pfam" id="PF22677">
    <property type="entry name" value="Ble-like_N"/>
    <property type="match status" value="1"/>
</dbReference>
<evidence type="ECO:0000313" key="2">
    <source>
        <dbReference type="EMBL" id="NJQ00752.1"/>
    </source>
</evidence>
<dbReference type="EMBL" id="JAATEN010000005">
    <property type="protein sequence ID" value="NJQ00752.1"/>
    <property type="molecule type" value="Genomic_DNA"/>
</dbReference>
<dbReference type="RefSeq" id="WP_168101379.1">
    <property type="nucleotide sequence ID" value="NZ_JAATEN010000005.1"/>
</dbReference>
<dbReference type="PANTHER" id="PTHR36503:SF2">
    <property type="entry name" value="BLR2408 PROTEIN"/>
    <property type="match status" value="1"/>
</dbReference>
<accession>A0ABX1BSS0</accession>
<dbReference type="Proteomes" id="UP000695264">
    <property type="component" value="Unassembled WGS sequence"/>
</dbReference>
<dbReference type="InterPro" id="IPR053863">
    <property type="entry name" value="Glyoxy/Ble-like_N"/>
</dbReference>
<dbReference type="PROSITE" id="PS51819">
    <property type="entry name" value="VOC"/>
    <property type="match status" value="1"/>
</dbReference>
<dbReference type="PANTHER" id="PTHR36503">
    <property type="entry name" value="BLR2520 PROTEIN"/>
    <property type="match status" value="1"/>
</dbReference>
<protein>
    <recommendedName>
        <fullName evidence="1">VOC domain-containing protein</fullName>
    </recommendedName>
</protein>
<organism evidence="2 3">
    <name type="scientific">Streptomyces zingiberis</name>
    <dbReference type="NCBI Taxonomy" id="2053010"/>
    <lineage>
        <taxon>Bacteria</taxon>
        <taxon>Bacillati</taxon>
        <taxon>Actinomycetota</taxon>
        <taxon>Actinomycetes</taxon>
        <taxon>Kitasatosporales</taxon>
        <taxon>Streptomycetaceae</taxon>
        <taxon>Streptomyces</taxon>
    </lineage>
</organism>